<dbReference type="EMBL" id="AP025320">
    <property type="protein sequence ID" value="BDD12783.1"/>
    <property type="molecule type" value="Genomic_DNA"/>
</dbReference>
<geneLocation type="plasmid" evidence="2 3">
    <name>pFA6</name>
</geneLocation>
<feature type="compositionally biased region" description="Basic and acidic residues" evidence="1">
    <location>
        <begin position="179"/>
        <end position="197"/>
    </location>
</feature>
<name>A0AAU9CXV7_9BACT</name>
<evidence type="ECO:0000313" key="2">
    <source>
        <dbReference type="EMBL" id="BDD12783.1"/>
    </source>
</evidence>
<dbReference type="Proteomes" id="UP001348817">
    <property type="component" value="Plasmid pFA6"/>
</dbReference>
<dbReference type="InterPro" id="IPR036086">
    <property type="entry name" value="ParB/Sulfiredoxin_sf"/>
</dbReference>
<evidence type="ECO:0000256" key="1">
    <source>
        <dbReference type="SAM" id="MobiDB-lite"/>
    </source>
</evidence>
<keyword evidence="2" id="KW-0614">Plasmid</keyword>
<dbReference type="KEGG" id="fax:FUAX_52150"/>
<reference evidence="2 3" key="1">
    <citation type="submission" date="2021-12" db="EMBL/GenBank/DDBJ databases">
        <title>Genome sequencing of bacteria with rrn-lacking chromosome and rrn-plasmid.</title>
        <authorList>
            <person name="Anda M."/>
            <person name="Iwasaki W."/>
        </authorList>
    </citation>
    <scope>NUCLEOTIDE SEQUENCE [LARGE SCALE GENOMIC DNA]</scope>
    <source>
        <strain evidence="2 3">DSM 100852</strain>
        <plasmid evidence="2 3">pFA6</plasmid>
    </source>
</reference>
<evidence type="ECO:0000313" key="3">
    <source>
        <dbReference type="Proteomes" id="UP001348817"/>
    </source>
</evidence>
<accession>A0AAU9CXV7</accession>
<dbReference type="AlphaFoldDB" id="A0AAU9CXV7"/>
<keyword evidence="3" id="KW-1185">Reference proteome</keyword>
<feature type="compositionally biased region" description="Basic and acidic residues" evidence="1">
    <location>
        <begin position="256"/>
        <end position="279"/>
    </location>
</feature>
<gene>
    <name evidence="2" type="ORF">FUAX_52150</name>
</gene>
<dbReference type="SUPFAM" id="SSF110849">
    <property type="entry name" value="ParB/Sulfiredoxin"/>
    <property type="match status" value="1"/>
</dbReference>
<protein>
    <recommendedName>
        <fullName evidence="4">ParB/Sulfiredoxin domain-containing protein</fullName>
    </recommendedName>
</protein>
<sequence>MNKRKRLIPTIALAKDKKLAQDAEIKNKIRIYDELRDLIPPLVDEEFEQLEANILKEGCREPLLYWHNKQTDEYVLVDGHNRHRVCTTHGLDFPLKAIEVSDLQTAKDWMIDNQLGRRNLSKEQKIYLVGLRYNREKEDRGGYKGSMGQNDPLTKYNENTEIDNHDFVGEKSMGQNDPLTKHNEKQEKSNSAERIAKENNMSPKSVKRAANYATGLDKLAEENPEIKTKILSGKLKVKQADIESLSKSDSIPKLESEKEIGTQAEKARVEKRTVKKDSSKPTIQEEPVWEVRTKQIVESELFLTESINRIKESEGEKKLTEAKKLKAELERYIKLFN</sequence>
<feature type="region of interest" description="Disordered" evidence="1">
    <location>
        <begin position="167"/>
        <end position="206"/>
    </location>
</feature>
<organism evidence="2 3">
    <name type="scientific">Fulvitalea axinellae</name>
    <dbReference type="NCBI Taxonomy" id="1182444"/>
    <lineage>
        <taxon>Bacteria</taxon>
        <taxon>Pseudomonadati</taxon>
        <taxon>Bacteroidota</taxon>
        <taxon>Cytophagia</taxon>
        <taxon>Cytophagales</taxon>
        <taxon>Persicobacteraceae</taxon>
        <taxon>Fulvitalea</taxon>
    </lineage>
</organism>
<feature type="region of interest" description="Disordered" evidence="1">
    <location>
        <begin position="256"/>
        <end position="283"/>
    </location>
</feature>
<proteinExistence type="predicted"/>
<dbReference type="RefSeq" id="WP_338395926.1">
    <property type="nucleotide sequence ID" value="NZ_AP025320.1"/>
</dbReference>
<dbReference type="Gene3D" id="3.90.1530.10">
    <property type="entry name" value="Conserved hypothetical protein from pyrococcus furiosus pfu- 392566-001, ParB domain"/>
    <property type="match status" value="1"/>
</dbReference>
<evidence type="ECO:0008006" key="4">
    <source>
        <dbReference type="Google" id="ProtNLM"/>
    </source>
</evidence>